<proteinExistence type="predicted"/>
<protein>
    <submittedName>
        <fullName evidence="1">Uncharacterized protein</fullName>
    </submittedName>
</protein>
<evidence type="ECO:0000313" key="1">
    <source>
        <dbReference type="EMBL" id="GAI87312.1"/>
    </source>
</evidence>
<name>X1S2N8_9ZZZZ</name>
<organism evidence="1">
    <name type="scientific">marine sediment metagenome</name>
    <dbReference type="NCBI Taxonomy" id="412755"/>
    <lineage>
        <taxon>unclassified sequences</taxon>
        <taxon>metagenomes</taxon>
        <taxon>ecological metagenomes</taxon>
    </lineage>
</organism>
<feature type="non-terminal residue" evidence="1">
    <location>
        <position position="1"/>
    </location>
</feature>
<reference evidence="1" key="1">
    <citation type="journal article" date="2014" name="Front. Microbiol.">
        <title>High frequency of phylogenetically diverse reductive dehalogenase-homologous genes in deep subseafloor sedimentary metagenomes.</title>
        <authorList>
            <person name="Kawai M."/>
            <person name="Futagami T."/>
            <person name="Toyoda A."/>
            <person name="Takaki Y."/>
            <person name="Nishi S."/>
            <person name="Hori S."/>
            <person name="Arai W."/>
            <person name="Tsubouchi T."/>
            <person name="Morono Y."/>
            <person name="Uchiyama I."/>
            <person name="Ito T."/>
            <person name="Fujiyama A."/>
            <person name="Inagaki F."/>
            <person name="Takami H."/>
        </authorList>
    </citation>
    <scope>NUCLEOTIDE SEQUENCE</scope>
    <source>
        <strain evidence="1">Expedition CK06-06</strain>
    </source>
</reference>
<comment type="caution">
    <text evidence="1">The sequence shown here is derived from an EMBL/GenBank/DDBJ whole genome shotgun (WGS) entry which is preliminary data.</text>
</comment>
<sequence length="48" mass="5306">LTKKGRANKIANAIVRLAIIERAMALKKMAIEIGVSRKQYHSAGNNTR</sequence>
<dbReference type="EMBL" id="BARW01006236">
    <property type="protein sequence ID" value="GAI87312.1"/>
    <property type="molecule type" value="Genomic_DNA"/>
</dbReference>
<gene>
    <name evidence="1" type="ORF">S12H4_13087</name>
</gene>
<accession>X1S2N8</accession>
<dbReference type="AlphaFoldDB" id="X1S2N8"/>